<dbReference type="InterPro" id="IPR012334">
    <property type="entry name" value="Pectin_lyas_fold"/>
</dbReference>
<organism evidence="2 3">
    <name type="scientific">Streptomyces camponoticapitis</name>
    <dbReference type="NCBI Taxonomy" id="1616125"/>
    <lineage>
        <taxon>Bacteria</taxon>
        <taxon>Bacillati</taxon>
        <taxon>Actinomycetota</taxon>
        <taxon>Actinomycetes</taxon>
        <taxon>Kitasatosporales</taxon>
        <taxon>Streptomycetaceae</taxon>
        <taxon>Streptomyces</taxon>
    </lineage>
</organism>
<feature type="region of interest" description="Disordered" evidence="1">
    <location>
        <begin position="224"/>
        <end position="243"/>
    </location>
</feature>
<dbReference type="EMBL" id="BMMV01000010">
    <property type="protein sequence ID" value="GGK00631.1"/>
    <property type="molecule type" value="Genomic_DNA"/>
</dbReference>
<accession>A0ABQ2EBM6</accession>
<dbReference type="InterPro" id="IPR011050">
    <property type="entry name" value="Pectin_lyase_fold/virulence"/>
</dbReference>
<gene>
    <name evidence="2" type="ORF">GCM10011583_35120</name>
</gene>
<evidence type="ECO:0000256" key="1">
    <source>
        <dbReference type="SAM" id="MobiDB-lite"/>
    </source>
</evidence>
<protein>
    <recommendedName>
        <fullName evidence="4">Right handed beta helix domain-containing protein</fullName>
    </recommendedName>
</protein>
<evidence type="ECO:0000313" key="3">
    <source>
        <dbReference type="Proteomes" id="UP000660265"/>
    </source>
</evidence>
<dbReference type="NCBIfam" id="NF041518">
    <property type="entry name" value="choice_anch_Q"/>
    <property type="match status" value="1"/>
</dbReference>
<evidence type="ECO:0000313" key="2">
    <source>
        <dbReference type="EMBL" id="GGK00631.1"/>
    </source>
</evidence>
<evidence type="ECO:0008006" key="4">
    <source>
        <dbReference type="Google" id="ProtNLM"/>
    </source>
</evidence>
<keyword evidence="3" id="KW-1185">Reference proteome</keyword>
<dbReference type="Gene3D" id="2.160.20.10">
    <property type="entry name" value="Single-stranded right-handed beta-helix, Pectin lyase-like"/>
    <property type="match status" value="1"/>
</dbReference>
<dbReference type="RefSeq" id="WP_189108406.1">
    <property type="nucleotide sequence ID" value="NZ_BMMV01000010.1"/>
</dbReference>
<proteinExistence type="predicted"/>
<dbReference type="SUPFAM" id="SSF51126">
    <property type="entry name" value="Pectin lyase-like"/>
    <property type="match status" value="1"/>
</dbReference>
<dbReference type="Proteomes" id="UP000660265">
    <property type="component" value="Unassembled WGS sequence"/>
</dbReference>
<sequence>MNPRPVRTRTSAGAVVRGNSVDHFWEDAHRCKVSGCLLEYNSAVNSYAVVPAGTENDPPHRDMFQSFRGDGSFTPVNDVVLRGNVFTSRKGTRYGKIPFQYNGKYTIQGIGAFDGPYRNWTIENNVVQVEVGLAMGLYGMNDSRIVNNTVVPRDPATASEIRLTNQKDGTPSSGDIIRNNLARTFNTGAAVNTQHSNNITVGTDYARYFADHPGGDLHLKPGSPAINGGTDRNAPTVDADRKQRSAPFDVGAYEF</sequence>
<dbReference type="InterPro" id="IPR059226">
    <property type="entry name" value="Choice_anch_Q_dom"/>
</dbReference>
<reference evidence="3" key="1">
    <citation type="journal article" date="2019" name="Int. J. Syst. Evol. Microbiol.">
        <title>The Global Catalogue of Microorganisms (GCM) 10K type strain sequencing project: providing services to taxonomists for standard genome sequencing and annotation.</title>
        <authorList>
            <consortium name="The Broad Institute Genomics Platform"/>
            <consortium name="The Broad Institute Genome Sequencing Center for Infectious Disease"/>
            <person name="Wu L."/>
            <person name="Ma J."/>
        </authorList>
    </citation>
    <scope>NUCLEOTIDE SEQUENCE [LARGE SCALE GENOMIC DNA]</scope>
    <source>
        <strain evidence="3">CGMCC 4.7275</strain>
    </source>
</reference>
<name>A0ABQ2EBM6_9ACTN</name>
<comment type="caution">
    <text evidence="2">The sequence shown here is derived from an EMBL/GenBank/DDBJ whole genome shotgun (WGS) entry which is preliminary data.</text>
</comment>